<dbReference type="Pfam" id="PF20183">
    <property type="entry name" value="DUF6546"/>
    <property type="match status" value="1"/>
</dbReference>
<name>A0A0F2M3W3_SPOSC</name>
<accession>A0A0F2M3W3</accession>
<sequence length="611" mass="68719">MSCLSWERFPPELRLLLLKHIAGPDPDPHQGPRHCSEAEAARRGRAAGAKLHTYAWAPCAAVSREWQAFFERRTFASLALFNDDVEPFCAAVRRRPDRLAYVGRLRLTIDLPGYTCEECGTDENAATLKRNNMAFTGVLWRLLRGLAAWTGPVSQERGLRLELGVRSISDGQHMWQEYRILHPYGTIRCGQDYRWYFRETRHLRKHCRYGWEKGGVGDIVIPRIRLPPAGFRRIFGTRPLALDADGVEADAINTGTKESKEDKGRKRCSNRHLRYWMRHGPPAAPIVQTLVVGRRFFRAMHPNTLHHLLHASFPGVQQVHLEPWRPLDAANFDTMERGYSRLLADLPPSLRCLNLFLESSLTLHRQFRGFDGEPVGLTALTFRRLRPQLGRQLAAGSNNLTVINVAFLCNADDFFAAAAGLPAATHTWPRLATIVLTAPTLAPSSSPDAIVRLLRRAAAVAARMPQLREVELWYVCCQNACTFSVTLAPLTPGGALAGISRGAAPEAHLTLRSTWPLQAVLTNRVVGAWRTVTREWVRRTWPSADECRLDDCLVVTVETLQVSSSAMERGMDARMLVLTGSTLASKYMFRQSCEDMQMERTGNWRSLFAVV</sequence>
<dbReference type="GeneID" id="27670767"/>
<dbReference type="RefSeq" id="XP_016587048.1">
    <property type="nucleotide sequence ID" value="XM_016735490.1"/>
</dbReference>
<evidence type="ECO:0000313" key="3">
    <source>
        <dbReference type="Proteomes" id="UP000033710"/>
    </source>
</evidence>
<feature type="domain" description="DUF6546" evidence="1">
    <location>
        <begin position="346"/>
        <end position="535"/>
    </location>
</feature>
<dbReference type="InterPro" id="IPR046676">
    <property type="entry name" value="DUF6546"/>
</dbReference>
<dbReference type="KEGG" id="ssck:SPSK_08904"/>
<reference evidence="2 3" key="1">
    <citation type="journal article" date="2014" name="BMC Genomics">
        <title>Comparative genomics of the major fungal agents of human and animal Sporotrichosis: Sporothrix schenckii and Sporothrix brasiliensis.</title>
        <authorList>
            <person name="Teixeira M.M."/>
            <person name="de Almeida L.G."/>
            <person name="Kubitschek-Barreira P."/>
            <person name="Alves F.L."/>
            <person name="Kioshima E.S."/>
            <person name="Abadio A.K."/>
            <person name="Fernandes L."/>
            <person name="Derengowski L.S."/>
            <person name="Ferreira K.S."/>
            <person name="Souza R.C."/>
            <person name="Ruiz J.C."/>
            <person name="de Andrade N.C."/>
            <person name="Paes H.C."/>
            <person name="Nicola A.M."/>
            <person name="Albuquerque P."/>
            <person name="Gerber A.L."/>
            <person name="Martins V.P."/>
            <person name="Peconick L.D."/>
            <person name="Neto A.V."/>
            <person name="Chaucanez C.B."/>
            <person name="Silva P.A."/>
            <person name="Cunha O.L."/>
            <person name="de Oliveira F.F."/>
            <person name="dos Santos T.C."/>
            <person name="Barros A.L."/>
            <person name="Soares M.A."/>
            <person name="de Oliveira L.M."/>
            <person name="Marini M.M."/>
            <person name="Villalobos-Duno H."/>
            <person name="Cunha M.M."/>
            <person name="de Hoog S."/>
            <person name="da Silveira J.F."/>
            <person name="Henrissat B."/>
            <person name="Nino-Vega G.A."/>
            <person name="Cisalpino P.S."/>
            <person name="Mora-Montes H.M."/>
            <person name="Almeida S.R."/>
            <person name="Stajich J.E."/>
            <person name="Lopes-Bezerra L.M."/>
            <person name="Vasconcelos A.T."/>
            <person name="Felipe M.S."/>
        </authorList>
    </citation>
    <scope>NUCLEOTIDE SEQUENCE [LARGE SCALE GENOMIC DNA]</scope>
    <source>
        <strain evidence="2 3">1099-18</strain>
    </source>
</reference>
<proteinExistence type="predicted"/>
<dbReference type="Proteomes" id="UP000033710">
    <property type="component" value="Unassembled WGS sequence"/>
</dbReference>
<comment type="caution">
    <text evidence="2">The sequence shown here is derived from an EMBL/GenBank/DDBJ whole genome shotgun (WGS) entry which is preliminary data.</text>
</comment>
<dbReference type="EMBL" id="AXCR01000007">
    <property type="protein sequence ID" value="KJR84372.1"/>
    <property type="molecule type" value="Genomic_DNA"/>
</dbReference>
<evidence type="ECO:0000259" key="1">
    <source>
        <dbReference type="Pfam" id="PF20183"/>
    </source>
</evidence>
<dbReference type="AlphaFoldDB" id="A0A0F2M3W3"/>
<evidence type="ECO:0000313" key="2">
    <source>
        <dbReference type="EMBL" id="KJR84372.1"/>
    </source>
</evidence>
<dbReference type="VEuPathDB" id="FungiDB:SPSK_08904"/>
<dbReference type="OrthoDB" id="3728558at2759"/>
<reference evidence="2 3" key="2">
    <citation type="journal article" date="2015" name="Eukaryot. Cell">
        <title>Asexual propagation of a virulent clone complex in a human and feline outbreak of sporotrichosis.</title>
        <authorList>
            <person name="Teixeira Mde M."/>
            <person name="Rodrigues A.M."/>
            <person name="Tsui C.K."/>
            <person name="de Almeida L.G."/>
            <person name="Van Diepeningen A.D."/>
            <person name="van den Ende B.G."/>
            <person name="Fernandes G.F."/>
            <person name="Kano R."/>
            <person name="Hamelin R.C."/>
            <person name="Lopes-Bezerra L.M."/>
            <person name="Vasconcelos A.T."/>
            <person name="de Hoog S."/>
            <person name="de Camargo Z.P."/>
            <person name="Felipe M.S."/>
        </authorList>
    </citation>
    <scope>NUCLEOTIDE SEQUENCE [LARGE SCALE GENOMIC DNA]</scope>
    <source>
        <strain evidence="2 3">1099-18</strain>
    </source>
</reference>
<organism evidence="2 3">
    <name type="scientific">Sporothrix schenckii 1099-18</name>
    <dbReference type="NCBI Taxonomy" id="1397361"/>
    <lineage>
        <taxon>Eukaryota</taxon>
        <taxon>Fungi</taxon>
        <taxon>Dikarya</taxon>
        <taxon>Ascomycota</taxon>
        <taxon>Pezizomycotina</taxon>
        <taxon>Sordariomycetes</taxon>
        <taxon>Sordariomycetidae</taxon>
        <taxon>Ophiostomatales</taxon>
        <taxon>Ophiostomataceae</taxon>
        <taxon>Sporothrix</taxon>
    </lineage>
</organism>
<gene>
    <name evidence="2" type="ORF">SPSK_08904</name>
</gene>
<protein>
    <recommendedName>
        <fullName evidence="1">DUF6546 domain-containing protein</fullName>
    </recommendedName>
</protein>